<evidence type="ECO:0000259" key="8">
    <source>
        <dbReference type="Pfam" id="PF02770"/>
    </source>
</evidence>
<dbReference type="SUPFAM" id="SSF56645">
    <property type="entry name" value="Acyl-CoA dehydrogenase NM domain-like"/>
    <property type="match status" value="1"/>
</dbReference>
<dbReference type="InterPro" id="IPR037069">
    <property type="entry name" value="AcylCoA_DH/ox_N_sf"/>
</dbReference>
<evidence type="ECO:0000256" key="2">
    <source>
        <dbReference type="ARBA" id="ARBA00009347"/>
    </source>
</evidence>
<evidence type="ECO:0000313" key="10">
    <source>
        <dbReference type="EMBL" id="ETW12920.1"/>
    </source>
</evidence>
<name>W4HLU1_9RHOB</name>
<reference evidence="10 11" key="1">
    <citation type="journal article" date="2014" name="Antonie Van Leeuwenhoek">
        <title>Roseivivax atlanticus sp. nov., isolated from surface seawater of the Atlantic Ocean.</title>
        <authorList>
            <person name="Li G."/>
            <person name="Lai Q."/>
            <person name="Liu X."/>
            <person name="Sun F."/>
            <person name="Shao Z."/>
        </authorList>
    </citation>
    <scope>NUCLEOTIDE SEQUENCE [LARGE SCALE GENOMIC DNA]</scope>
    <source>
        <strain evidence="10 11">22II-s10s</strain>
    </source>
</reference>
<proteinExistence type="inferred from homology"/>
<keyword evidence="5 6" id="KW-0560">Oxidoreductase</keyword>
<dbReference type="InterPro" id="IPR009100">
    <property type="entry name" value="AcylCoA_DH/oxidase_NM_dom_sf"/>
</dbReference>
<sequence length="377" mass="40245">MNFELTEERQMLQDSLRRYLSDTVTPEMIHDATEADTGHSDTLWSGLAEMGVIGALFSEEDGGFGGAGFDLTVVFEELGRAGAFEPLMESGVLAGGLIAALGSDAQKAMIDEIVSGETILTLAHGEPAARYDLAHVETQAAKGGDGWILTGRKSVVMAAPAAQQMVVSARTLGEKGDTDGISLFLVPMDASGIETRDYPLNGGGRASEITLTDVTVPADALIGPEGGAFEAIETQHARAIAAQCAEAVGLMDAAKDLTVGYLQQRKQFGQPIGKFQALQHRMADVLIEIEQARSAVINLGGHLDAPRAERERYVSAAKNLVGRTAKLVVEESIQMHGGIGMTMEYALGHIAKRLTMIDHRFGDVDWHLERFIRLAAA</sequence>
<evidence type="ECO:0000256" key="5">
    <source>
        <dbReference type="ARBA" id="ARBA00023002"/>
    </source>
</evidence>
<keyword evidence="3 6" id="KW-0285">Flavoprotein</keyword>
<dbReference type="CDD" id="cd00567">
    <property type="entry name" value="ACAD"/>
    <property type="match status" value="1"/>
</dbReference>
<evidence type="ECO:0000256" key="3">
    <source>
        <dbReference type="ARBA" id="ARBA00022630"/>
    </source>
</evidence>
<accession>W4HLU1</accession>
<dbReference type="Pfam" id="PF02771">
    <property type="entry name" value="Acyl-CoA_dh_N"/>
    <property type="match status" value="1"/>
</dbReference>
<evidence type="ECO:0000259" key="7">
    <source>
        <dbReference type="Pfam" id="PF00441"/>
    </source>
</evidence>
<dbReference type="Gene3D" id="1.20.140.10">
    <property type="entry name" value="Butyryl-CoA Dehydrogenase, subunit A, domain 3"/>
    <property type="match status" value="1"/>
</dbReference>
<evidence type="ECO:0000256" key="6">
    <source>
        <dbReference type="RuleBase" id="RU362125"/>
    </source>
</evidence>
<feature type="domain" description="Acyl-CoA dehydrogenase/oxidase C-terminal" evidence="7">
    <location>
        <begin position="241"/>
        <end position="353"/>
    </location>
</feature>
<comment type="similarity">
    <text evidence="2 6">Belongs to the acyl-CoA dehydrogenase family.</text>
</comment>
<dbReference type="AlphaFoldDB" id="W4HLU1"/>
<dbReference type="InterPro" id="IPR013786">
    <property type="entry name" value="AcylCoA_DH/ox_N"/>
</dbReference>
<dbReference type="PANTHER" id="PTHR43884:SF20">
    <property type="entry name" value="ACYL-COA DEHYDROGENASE FADE28"/>
    <property type="match status" value="1"/>
</dbReference>
<dbReference type="Proteomes" id="UP000019063">
    <property type="component" value="Unassembled WGS sequence"/>
</dbReference>
<dbReference type="PANTHER" id="PTHR43884">
    <property type="entry name" value="ACYL-COA DEHYDROGENASE"/>
    <property type="match status" value="1"/>
</dbReference>
<dbReference type="InterPro" id="IPR036250">
    <property type="entry name" value="AcylCo_DH-like_C"/>
</dbReference>
<dbReference type="Pfam" id="PF02770">
    <property type="entry name" value="Acyl-CoA_dh_M"/>
    <property type="match status" value="1"/>
</dbReference>
<protein>
    <submittedName>
        <fullName evidence="10">Acyl-CoA dehydrogenase</fullName>
    </submittedName>
</protein>
<dbReference type="InterPro" id="IPR046373">
    <property type="entry name" value="Acyl-CoA_Oxase/DH_mid-dom_sf"/>
</dbReference>
<organism evidence="10 11">
    <name type="scientific">Roseivivax marinus</name>
    <dbReference type="NCBI Taxonomy" id="1379903"/>
    <lineage>
        <taxon>Bacteria</taxon>
        <taxon>Pseudomonadati</taxon>
        <taxon>Pseudomonadota</taxon>
        <taxon>Alphaproteobacteria</taxon>
        <taxon>Rhodobacterales</taxon>
        <taxon>Roseobacteraceae</taxon>
        <taxon>Roseivivax</taxon>
    </lineage>
</organism>
<evidence type="ECO:0000259" key="9">
    <source>
        <dbReference type="Pfam" id="PF02771"/>
    </source>
</evidence>
<dbReference type="EMBL" id="AQQW01000005">
    <property type="protein sequence ID" value="ETW12920.1"/>
    <property type="molecule type" value="Genomic_DNA"/>
</dbReference>
<comment type="caution">
    <text evidence="10">The sequence shown here is derived from an EMBL/GenBank/DDBJ whole genome shotgun (WGS) entry which is preliminary data.</text>
</comment>
<gene>
    <name evidence="10" type="ORF">ATO8_10263</name>
</gene>
<dbReference type="SUPFAM" id="SSF47203">
    <property type="entry name" value="Acyl-CoA dehydrogenase C-terminal domain-like"/>
    <property type="match status" value="1"/>
</dbReference>
<dbReference type="Pfam" id="PF00441">
    <property type="entry name" value="Acyl-CoA_dh_1"/>
    <property type="match status" value="1"/>
</dbReference>
<dbReference type="InterPro" id="IPR009075">
    <property type="entry name" value="AcylCo_DH/oxidase_C"/>
</dbReference>
<feature type="domain" description="Acyl-CoA oxidase/dehydrogenase middle" evidence="8">
    <location>
        <begin position="123"/>
        <end position="211"/>
    </location>
</feature>
<comment type="cofactor">
    <cofactor evidence="1 6">
        <name>FAD</name>
        <dbReference type="ChEBI" id="CHEBI:57692"/>
    </cofactor>
</comment>
<dbReference type="InterPro" id="IPR006091">
    <property type="entry name" value="Acyl-CoA_Oxase/DH_mid-dom"/>
</dbReference>
<dbReference type="STRING" id="1379903.ATO8_10263"/>
<dbReference type="Gene3D" id="2.40.110.10">
    <property type="entry name" value="Butyryl-CoA Dehydrogenase, subunit A, domain 2"/>
    <property type="match status" value="1"/>
</dbReference>
<evidence type="ECO:0000256" key="4">
    <source>
        <dbReference type="ARBA" id="ARBA00022827"/>
    </source>
</evidence>
<dbReference type="RefSeq" id="WP_043844339.1">
    <property type="nucleotide sequence ID" value="NZ_AQQW01000005.1"/>
</dbReference>
<dbReference type="GO" id="GO:0050660">
    <property type="term" value="F:flavin adenine dinucleotide binding"/>
    <property type="evidence" value="ECO:0007669"/>
    <property type="project" value="InterPro"/>
</dbReference>
<dbReference type="Gene3D" id="1.10.540.10">
    <property type="entry name" value="Acyl-CoA dehydrogenase/oxidase, N-terminal domain"/>
    <property type="match status" value="1"/>
</dbReference>
<dbReference type="eggNOG" id="COG1960">
    <property type="taxonomic scope" value="Bacteria"/>
</dbReference>
<evidence type="ECO:0000313" key="11">
    <source>
        <dbReference type="Proteomes" id="UP000019063"/>
    </source>
</evidence>
<evidence type="ECO:0000256" key="1">
    <source>
        <dbReference type="ARBA" id="ARBA00001974"/>
    </source>
</evidence>
<keyword evidence="4 6" id="KW-0274">FAD</keyword>
<dbReference type="PATRIC" id="fig|1317118.6.peg.2116"/>
<keyword evidence="11" id="KW-1185">Reference proteome</keyword>
<feature type="domain" description="Acyl-CoA dehydrogenase/oxidase N-terminal" evidence="9">
    <location>
        <begin position="6"/>
        <end position="116"/>
    </location>
</feature>
<dbReference type="GO" id="GO:0003995">
    <property type="term" value="F:acyl-CoA dehydrogenase activity"/>
    <property type="evidence" value="ECO:0007669"/>
    <property type="project" value="TreeGrafter"/>
</dbReference>